<reference evidence="2" key="1">
    <citation type="journal article" date="2024" name="Proc. Natl. Acad. Sci. U.S.A.">
        <title>Extraordinary preservation of gene collinearity over three hundred million years revealed in homosporous lycophytes.</title>
        <authorList>
            <person name="Li C."/>
            <person name="Wickell D."/>
            <person name="Kuo L.Y."/>
            <person name="Chen X."/>
            <person name="Nie B."/>
            <person name="Liao X."/>
            <person name="Peng D."/>
            <person name="Ji J."/>
            <person name="Jenkins J."/>
            <person name="Williams M."/>
            <person name="Shu S."/>
            <person name="Plott C."/>
            <person name="Barry K."/>
            <person name="Rajasekar S."/>
            <person name="Grimwood J."/>
            <person name="Han X."/>
            <person name="Sun S."/>
            <person name="Hou Z."/>
            <person name="He W."/>
            <person name="Dai G."/>
            <person name="Sun C."/>
            <person name="Schmutz J."/>
            <person name="Leebens-Mack J.H."/>
            <person name="Li F.W."/>
            <person name="Wang L."/>
        </authorList>
    </citation>
    <scope>NUCLEOTIDE SEQUENCE [LARGE SCALE GENOMIC DNA]</scope>
    <source>
        <strain evidence="2">cv. PW_Plant_1</strain>
    </source>
</reference>
<gene>
    <name evidence="1" type="ORF">O6H91_22G007000</name>
</gene>
<accession>A0ACC2ACE5</accession>
<dbReference type="EMBL" id="CM055113">
    <property type="protein sequence ID" value="KAJ7515234.1"/>
    <property type="molecule type" value="Genomic_DNA"/>
</dbReference>
<comment type="caution">
    <text evidence="1">The sequence shown here is derived from an EMBL/GenBank/DDBJ whole genome shotgun (WGS) entry which is preliminary data.</text>
</comment>
<protein>
    <submittedName>
        <fullName evidence="1">Uncharacterized protein</fullName>
    </submittedName>
</protein>
<sequence length="396" mass="43793">MAGAMKVLMDIPMREAFKTKGSEMSGRCYGPVCYLSSRKCINGGCSIRSYNLHLHQILESKKKSSLKPFKATSMRMTQERAAGTSIISAPPKILAYELVQGSLVRWSTFQDKQVLETPTAVFIHGILGGRRNWASFCKRLAQEFPTWQFLLVDLRCHGDSAAISKSGPNTVVSAARDVLQLLARLKLTPRVLVGHSFGGKVVLSMVGQAAKPLARPVQVWVLDSTPGQVRSGGDGEDHPAKIISFLRTMPAEVPSRRFVIDALLKERFSLSVAQWMTTNLRPIQNPHGGSSLGHAWLFDLNGIADLYRSYEVTNLWSLVDNVPQGIHIKFLRAERSLHRWAHEDVERIRSAEQAASSEAAGVQLHVLEAAGHWVHADNPEGLIKILTSSFSEPRLN</sequence>
<proteinExistence type="predicted"/>
<organism evidence="1 2">
    <name type="scientific">Diphasiastrum complanatum</name>
    <name type="common">Issler's clubmoss</name>
    <name type="synonym">Lycopodium complanatum</name>
    <dbReference type="NCBI Taxonomy" id="34168"/>
    <lineage>
        <taxon>Eukaryota</taxon>
        <taxon>Viridiplantae</taxon>
        <taxon>Streptophyta</taxon>
        <taxon>Embryophyta</taxon>
        <taxon>Tracheophyta</taxon>
        <taxon>Lycopodiopsida</taxon>
        <taxon>Lycopodiales</taxon>
        <taxon>Lycopodiaceae</taxon>
        <taxon>Lycopodioideae</taxon>
        <taxon>Diphasiastrum</taxon>
    </lineage>
</organism>
<evidence type="ECO:0000313" key="2">
    <source>
        <dbReference type="Proteomes" id="UP001162992"/>
    </source>
</evidence>
<dbReference type="Proteomes" id="UP001162992">
    <property type="component" value="Chromosome 22"/>
</dbReference>
<keyword evidence="2" id="KW-1185">Reference proteome</keyword>
<evidence type="ECO:0000313" key="1">
    <source>
        <dbReference type="EMBL" id="KAJ7515234.1"/>
    </source>
</evidence>
<name>A0ACC2ACE5_DIPCM</name>